<comment type="caution">
    <text evidence="1">The sequence shown here is derived from an EMBL/GenBank/DDBJ whole genome shotgun (WGS) entry which is preliminary data.</text>
</comment>
<name>A0A7W7T5S3_9PSEU</name>
<protein>
    <submittedName>
        <fullName evidence="1">Uncharacterized protein</fullName>
    </submittedName>
</protein>
<organism evidence="1 2">
    <name type="scientific">Saccharothrix violaceirubra</name>
    <dbReference type="NCBI Taxonomy" id="413306"/>
    <lineage>
        <taxon>Bacteria</taxon>
        <taxon>Bacillati</taxon>
        <taxon>Actinomycetota</taxon>
        <taxon>Actinomycetes</taxon>
        <taxon>Pseudonocardiales</taxon>
        <taxon>Pseudonocardiaceae</taxon>
        <taxon>Saccharothrix</taxon>
    </lineage>
</organism>
<reference evidence="1 2" key="1">
    <citation type="submission" date="2020-08" db="EMBL/GenBank/DDBJ databases">
        <title>Sequencing the genomes of 1000 actinobacteria strains.</title>
        <authorList>
            <person name="Klenk H.-P."/>
        </authorList>
    </citation>
    <scope>NUCLEOTIDE SEQUENCE [LARGE SCALE GENOMIC DNA]</scope>
    <source>
        <strain evidence="1 2">DSM 45084</strain>
    </source>
</reference>
<proteinExistence type="predicted"/>
<gene>
    <name evidence="1" type="ORF">F4559_004180</name>
</gene>
<dbReference type="EMBL" id="JACHJS010000001">
    <property type="protein sequence ID" value="MBB4966821.1"/>
    <property type="molecule type" value="Genomic_DNA"/>
</dbReference>
<dbReference type="RefSeq" id="WP_184671074.1">
    <property type="nucleotide sequence ID" value="NZ_BAABAI010000022.1"/>
</dbReference>
<evidence type="ECO:0000313" key="2">
    <source>
        <dbReference type="Proteomes" id="UP000542674"/>
    </source>
</evidence>
<sequence>MMCSLLPHVENSPALTTFVKAQAGLTPVLPQLTGKVVPRMVGMESRPNWANVATVPMLWLEAITSELIPRSLANLELAGPMTNQRPTPVGELVDARRDDGRRAMEQLAEHAGEESAHRIKTRWAACLPSPPTAPGRH</sequence>
<dbReference type="Proteomes" id="UP000542674">
    <property type="component" value="Unassembled WGS sequence"/>
</dbReference>
<dbReference type="AlphaFoldDB" id="A0A7W7T5S3"/>
<keyword evidence="2" id="KW-1185">Reference proteome</keyword>
<evidence type="ECO:0000313" key="1">
    <source>
        <dbReference type="EMBL" id="MBB4966821.1"/>
    </source>
</evidence>
<accession>A0A7W7T5S3</accession>